<name>A0ABU3GR87_9SPHI</name>
<protein>
    <recommendedName>
        <fullName evidence="4">Carboxypeptidase regulatory-like domain-containing protein</fullName>
    </recommendedName>
</protein>
<evidence type="ECO:0008006" key="4">
    <source>
        <dbReference type="Google" id="ProtNLM"/>
    </source>
</evidence>
<keyword evidence="3" id="KW-1185">Reference proteome</keyword>
<gene>
    <name evidence="2" type="ORF">QE417_001370</name>
</gene>
<evidence type="ECO:0000313" key="3">
    <source>
        <dbReference type="Proteomes" id="UP001258315"/>
    </source>
</evidence>
<accession>A0ABU3GR87</accession>
<evidence type="ECO:0000313" key="2">
    <source>
        <dbReference type="EMBL" id="MDT3402298.1"/>
    </source>
</evidence>
<reference evidence="3" key="1">
    <citation type="submission" date="2023-07" db="EMBL/GenBank/DDBJ databases">
        <title>Functional and genomic diversity of the sorghum phyllosphere microbiome.</title>
        <authorList>
            <person name="Shade A."/>
        </authorList>
    </citation>
    <scope>NUCLEOTIDE SEQUENCE [LARGE SCALE GENOMIC DNA]</scope>
    <source>
        <strain evidence="3">SORGH_AS_0422</strain>
    </source>
</reference>
<dbReference type="SUPFAM" id="SSF49464">
    <property type="entry name" value="Carboxypeptidase regulatory domain-like"/>
    <property type="match status" value="1"/>
</dbReference>
<feature type="chain" id="PRO_5046825588" description="Carboxypeptidase regulatory-like domain-containing protein" evidence="1">
    <location>
        <begin position="19"/>
        <end position="120"/>
    </location>
</feature>
<organism evidence="2 3">
    <name type="scientific">Mucilaginibacter terrae</name>
    <dbReference type="NCBI Taxonomy" id="1955052"/>
    <lineage>
        <taxon>Bacteria</taxon>
        <taxon>Pseudomonadati</taxon>
        <taxon>Bacteroidota</taxon>
        <taxon>Sphingobacteriia</taxon>
        <taxon>Sphingobacteriales</taxon>
        <taxon>Sphingobacteriaceae</taxon>
        <taxon>Mucilaginibacter</taxon>
    </lineage>
</organism>
<proteinExistence type="predicted"/>
<dbReference type="EMBL" id="JAVLVU010000001">
    <property type="protein sequence ID" value="MDT3402298.1"/>
    <property type="molecule type" value="Genomic_DNA"/>
</dbReference>
<evidence type="ECO:0000256" key="1">
    <source>
        <dbReference type="SAM" id="SignalP"/>
    </source>
</evidence>
<dbReference type="InterPro" id="IPR008969">
    <property type="entry name" value="CarboxyPept-like_regulatory"/>
</dbReference>
<sequence length="120" mass="13130">MKYLYSLFIFMLPLIASAQTLVTGKVTNERNEPLQAITVTEKGTGVVRFTDEKGLFTIPLHTGSIIRLTGVGVEPVDVPYTGKNGLVIVLRQSRSQLDEVQVIAYGTNTQRFNTGSVTAK</sequence>
<feature type="signal peptide" evidence="1">
    <location>
        <begin position="1"/>
        <end position="18"/>
    </location>
</feature>
<dbReference type="Proteomes" id="UP001258315">
    <property type="component" value="Unassembled WGS sequence"/>
</dbReference>
<dbReference type="Pfam" id="PF13715">
    <property type="entry name" value="CarbopepD_reg_2"/>
    <property type="match status" value="1"/>
</dbReference>
<comment type="caution">
    <text evidence="2">The sequence shown here is derived from an EMBL/GenBank/DDBJ whole genome shotgun (WGS) entry which is preliminary data.</text>
</comment>
<dbReference type="RefSeq" id="WP_311948639.1">
    <property type="nucleotide sequence ID" value="NZ_JAVLVU010000001.1"/>
</dbReference>
<keyword evidence="1" id="KW-0732">Signal</keyword>